<dbReference type="PROSITE" id="PS50931">
    <property type="entry name" value="HTH_LYSR"/>
    <property type="match status" value="1"/>
</dbReference>
<dbReference type="SUPFAM" id="SSF46785">
    <property type="entry name" value="Winged helix' DNA-binding domain"/>
    <property type="match status" value="1"/>
</dbReference>
<dbReference type="OrthoDB" id="7158941at2"/>
<evidence type="ECO:0000259" key="5">
    <source>
        <dbReference type="PROSITE" id="PS50931"/>
    </source>
</evidence>
<name>A0A2P7QVC5_9SPHN</name>
<dbReference type="Proteomes" id="UP000241167">
    <property type="component" value="Unassembled WGS sequence"/>
</dbReference>
<keyword evidence="2" id="KW-0805">Transcription regulation</keyword>
<protein>
    <recommendedName>
        <fullName evidence="5">HTH lysR-type domain-containing protein</fullName>
    </recommendedName>
</protein>
<dbReference type="Gene3D" id="1.10.10.10">
    <property type="entry name" value="Winged helix-like DNA-binding domain superfamily/Winged helix DNA-binding domain"/>
    <property type="match status" value="1"/>
</dbReference>
<dbReference type="GO" id="GO:0032993">
    <property type="term" value="C:protein-DNA complex"/>
    <property type="evidence" value="ECO:0007669"/>
    <property type="project" value="TreeGrafter"/>
</dbReference>
<dbReference type="InterPro" id="IPR036388">
    <property type="entry name" value="WH-like_DNA-bd_sf"/>
</dbReference>
<dbReference type="Pfam" id="PF03466">
    <property type="entry name" value="LysR_substrate"/>
    <property type="match status" value="1"/>
</dbReference>
<organism evidence="6 7">
    <name type="scientific">Allosphingosinicella deserti</name>
    <dbReference type="NCBI Taxonomy" id="2116704"/>
    <lineage>
        <taxon>Bacteria</taxon>
        <taxon>Pseudomonadati</taxon>
        <taxon>Pseudomonadota</taxon>
        <taxon>Alphaproteobacteria</taxon>
        <taxon>Sphingomonadales</taxon>
        <taxon>Sphingomonadaceae</taxon>
        <taxon>Allosphingosinicella</taxon>
    </lineage>
</organism>
<dbReference type="SUPFAM" id="SSF53850">
    <property type="entry name" value="Periplasmic binding protein-like II"/>
    <property type="match status" value="1"/>
</dbReference>
<feature type="domain" description="HTH lysR-type" evidence="5">
    <location>
        <begin position="1"/>
        <end position="57"/>
    </location>
</feature>
<evidence type="ECO:0000256" key="1">
    <source>
        <dbReference type="ARBA" id="ARBA00009437"/>
    </source>
</evidence>
<proteinExistence type="inferred from homology"/>
<dbReference type="PANTHER" id="PTHR30346:SF28">
    <property type="entry name" value="HTH-TYPE TRANSCRIPTIONAL REGULATOR CYNR"/>
    <property type="match status" value="1"/>
</dbReference>
<dbReference type="AlphaFoldDB" id="A0A2P7QVC5"/>
<evidence type="ECO:0000256" key="3">
    <source>
        <dbReference type="ARBA" id="ARBA00023125"/>
    </source>
</evidence>
<comment type="caution">
    <text evidence="6">The sequence shown here is derived from an EMBL/GenBank/DDBJ whole genome shotgun (WGS) entry which is preliminary data.</text>
</comment>
<dbReference type="RefSeq" id="WP_106512077.1">
    <property type="nucleotide sequence ID" value="NZ_PXYI01000002.1"/>
</dbReference>
<dbReference type="InterPro" id="IPR000847">
    <property type="entry name" value="LysR_HTH_N"/>
</dbReference>
<accession>A0A2P7QVC5</accession>
<keyword evidence="3" id="KW-0238">DNA-binding</keyword>
<keyword evidence="7" id="KW-1185">Reference proteome</keyword>
<comment type="similarity">
    <text evidence="1">Belongs to the LysR transcriptional regulatory family.</text>
</comment>
<dbReference type="InterPro" id="IPR036390">
    <property type="entry name" value="WH_DNA-bd_sf"/>
</dbReference>
<evidence type="ECO:0000313" key="6">
    <source>
        <dbReference type="EMBL" id="PSJ41912.1"/>
    </source>
</evidence>
<gene>
    <name evidence="6" type="ORF">C7I55_06510</name>
</gene>
<keyword evidence="4" id="KW-0804">Transcription</keyword>
<evidence type="ECO:0000313" key="7">
    <source>
        <dbReference type="Proteomes" id="UP000241167"/>
    </source>
</evidence>
<dbReference type="Pfam" id="PF00126">
    <property type="entry name" value="HTH_1"/>
    <property type="match status" value="1"/>
</dbReference>
<dbReference type="InterPro" id="IPR005119">
    <property type="entry name" value="LysR_subst-bd"/>
</dbReference>
<reference evidence="6 7" key="1">
    <citation type="submission" date="2018-03" db="EMBL/GenBank/DDBJ databases">
        <title>The draft genome of Sphingosinicella sp. GL-C-18.</title>
        <authorList>
            <person name="Liu L."/>
            <person name="Li L."/>
            <person name="Liang L."/>
            <person name="Zhang X."/>
            <person name="Wang T."/>
        </authorList>
    </citation>
    <scope>NUCLEOTIDE SEQUENCE [LARGE SCALE GENOMIC DNA]</scope>
    <source>
        <strain evidence="6 7">GL-C-18</strain>
    </source>
</reference>
<dbReference type="GO" id="GO:0003677">
    <property type="term" value="F:DNA binding"/>
    <property type="evidence" value="ECO:0007669"/>
    <property type="project" value="UniProtKB-KW"/>
</dbReference>
<evidence type="ECO:0000256" key="2">
    <source>
        <dbReference type="ARBA" id="ARBA00023015"/>
    </source>
</evidence>
<dbReference type="Gene3D" id="3.40.190.10">
    <property type="entry name" value="Periplasmic binding protein-like II"/>
    <property type="match status" value="2"/>
</dbReference>
<dbReference type="CDD" id="cd08414">
    <property type="entry name" value="PBP2_LTTR_aromatics_like"/>
    <property type="match status" value="1"/>
</dbReference>
<dbReference type="EMBL" id="PXYI01000002">
    <property type="protein sequence ID" value="PSJ41912.1"/>
    <property type="molecule type" value="Genomic_DNA"/>
</dbReference>
<dbReference type="PANTHER" id="PTHR30346">
    <property type="entry name" value="TRANSCRIPTIONAL DUAL REGULATOR HCAR-RELATED"/>
    <property type="match status" value="1"/>
</dbReference>
<dbReference type="GO" id="GO:0003700">
    <property type="term" value="F:DNA-binding transcription factor activity"/>
    <property type="evidence" value="ECO:0007669"/>
    <property type="project" value="InterPro"/>
</dbReference>
<evidence type="ECO:0000256" key="4">
    <source>
        <dbReference type="ARBA" id="ARBA00023163"/>
    </source>
</evidence>
<sequence>MKIRELKALVTVAEELHFGRAADRLGMAQPQLSELIRRPEADTRVTIFTRRPHVRLTPGGAALVDTAREVLGTLEAGTERARAIAAGRIGRVTLGFSPVAMCSDLPHVLRSFAETYPDVELDLCEGTTAPLRRRLDQGSVDVIITREAEQDETTESVRFALDHINIILPAGHPATTTDPVAPECLREEAFTLFPRSAAPDYHDRIMRWANNAGLSPIFTRATDSWMASLGLVGGRLALAFGTDLLSRITVPGIVYRNLAADPLDVSFWMSWQPERLSPAASRFVDHVRATRPA</sequence>